<evidence type="ECO:0000313" key="2">
    <source>
        <dbReference type="Proteomes" id="UP000789525"/>
    </source>
</evidence>
<keyword evidence="2" id="KW-1185">Reference proteome</keyword>
<accession>A0ACA9NPF8</accession>
<feature type="non-terminal residue" evidence="1">
    <location>
        <position position="113"/>
    </location>
</feature>
<comment type="caution">
    <text evidence="1">The sequence shown here is derived from an EMBL/GenBank/DDBJ whole genome shotgun (WGS) entry which is preliminary data.</text>
</comment>
<organism evidence="1 2">
    <name type="scientific">Acaulospora colombiana</name>
    <dbReference type="NCBI Taxonomy" id="27376"/>
    <lineage>
        <taxon>Eukaryota</taxon>
        <taxon>Fungi</taxon>
        <taxon>Fungi incertae sedis</taxon>
        <taxon>Mucoromycota</taxon>
        <taxon>Glomeromycotina</taxon>
        <taxon>Glomeromycetes</taxon>
        <taxon>Diversisporales</taxon>
        <taxon>Acaulosporaceae</taxon>
        <taxon>Acaulospora</taxon>
    </lineage>
</organism>
<gene>
    <name evidence="1" type="ORF">ACOLOM_LOCUS8843</name>
</gene>
<proteinExistence type="predicted"/>
<protein>
    <submittedName>
        <fullName evidence="1">5575_t:CDS:1</fullName>
    </submittedName>
</protein>
<name>A0ACA9NPF8_9GLOM</name>
<evidence type="ECO:0000313" key="1">
    <source>
        <dbReference type="EMBL" id="CAG8668044.1"/>
    </source>
</evidence>
<dbReference type="EMBL" id="CAJVPT010023950">
    <property type="protein sequence ID" value="CAG8668044.1"/>
    <property type="molecule type" value="Genomic_DNA"/>
</dbReference>
<sequence length="113" mass="12509">MSGLSNEICKNLVLAGVGAITIIDHNTIIEEDLGAQFFATAEDVGKNKALASADRIHQLNPRVVVTPDTSNLSTKPDEFFESFDLICLTDKDPETMIRVDQICRKFDKMFYAA</sequence>
<reference evidence="1" key="1">
    <citation type="submission" date="2021-06" db="EMBL/GenBank/DDBJ databases">
        <authorList>
            <person name="Kallberg Y."/>
            <person name="Tangrot J."/>
            <person name="Rosling A."/>
        </authorList>
    </citation>
    <scope>NUCLEOTIDE SEQUENCE</scope>
    <source>
        <strain evidence="1">CL356</strain>
    </source>
</reference>
<dbReference type="Proteomes" id="UP000789525">
    <property type="component" value="Unassembled WGS sequence"/>
</dbReference>